<keyword evidence="2" id="KW-1185">Reference proteome</keyword>
<evidence type="ECO:0000313" key="1">
    <source>
        <dbReference type="EMBL" id="MEW9502970.1"/>
    </source>
</evidence>
<proteinExistence type="predicted"/>
<protein>
    <submittedName>
        <fullName evidence="1">Uncharacterized protein</fullName>
    </submittedName>
</protein>
<dbReference type="RefSeq" id="WP_367780457.1">
    <property type="nucleotide sequence ID" value="NZ_JBFMIA010000019.1"/>
</dbReference>
<accession>A0ABV3Q6I9</accession>
<name>A0ABV3Q6I9_9BACL</name>
<comment type="caution">
    <text evidence="1">The sequence shown here is derived from an EMBL/GenBank/DDBJ whole genome shotgun (WGS) entry which is preliminary data.</text>
</comment>
<organism evidence="1 2">
    <name type="scientific">Jeotgalibacillus marinus</name>
    <dbReference type="NCBI Taxonomy" id="86667"/>
    <lineage>
        <taxon>Bacteria</taxon>
        <taxon>Bacillati</taxon>
        <taxon>Bacillota</taxon>
        <taxon>Bacilli</taxon>
        <taxon>Bacillales</taxon>
        <taxon>Caryophanaceae</taxon>
        <taxon>Jeotgalibacillus</taxon>
    </lineage>
</organism>
<reference evidence="1 2" key="1">
    <citation type="journal article" date="1979" name="Int. J. Syst. Evol. Microbiol.">
        <title>Bacillus globisporus subsp. marinus subsp. nov.</title>
        <authorList>
            <person name="Liu H."/>
        </authorList>
    </citation>
    <scope>NUCLEOTIDE SEQUENCE [LARGE SCALE GENOMIC DNA]</scope>
    <source>
        <strain evidence="1 2">DSM 1297</strain>
    </source>
</reference>
<dbReference type="EMBL" id="JBFMIA010000019">
    <property type="protein sequence ID" value="MEW9502970.1"/>
    <property type="molecule type" value="Genomic_DNA"/>
</dbReference>
<gene>
    <name evidence="1" type="ORF">AB1471_14345</name>
</gene>
<dbReference type="Proteomes" id="UP001556040">
    <property type="component" value="Unassembled WGS sequence"/>
</dbReference>
<sequence>MNEVQIHDWLKKNNAPFVLKLKVMELFQTSTLLVEFDKKLMEKEAE</sequence>
<evidence type="ECO:0000313" key="2">
    <source>
        <dbReference type="Proteomes" id="UP001556040"/>
    </source>
</evidence>